<evidence type="ECO:0000256" key="1">
    <source>
        <dbReference type="ARBA" id="ARBA00001946"/>
    </source>
</evidence>
<evidence type="ECO:0000256" key="10">
    <source>
        <dbReference type="ARBA" id="ARBA00041392"/>
    </source>
</evidence>
<protein>
    <recommendedName>
        <fullName evidence="9">Protein farnesyltransferase/geranylgeranyltransferase type-1 subunit alpha</fullName>
        <ecNumber evidence="4">2.5.1.58</ecNumber>
        <ecNumber evidence="3">2.5.1.59</ecNumber>
    </recommendedName>
    <alternativeName>
        <fullName evidence="12">CAAX farnesyltransferase subunit alpha</fullName>
    </alternativeName>
    <alternativeName>
        <fullName evidence="11">FTase-alpha</fullName>
    </alternativeName>
    <alternativeName>
        <fullName evidence="10">Ras proteins prenyltransferase subunit alpha</fullName>
    </alternativeName>
    <alternativeName>
        <fullName evidence="13">Type I protein geranyl-geranyltransferase subunit alpha</fullName>
    </alternativeName>
</protein>
<evidence type="ECO:0000256" key="15">
    <source>
        <dbReference type="ARBA" id="ARBA00050428"/>
    </source>
</evidence>
<reference evidence="18" key="2">
    <citation type="submission" date="2018-04" db="EMBL/GenBank/DDBJ databases">
        <title>OnivRS2 (Oryza nivara Reference Sequence Version 2).</title>
        <authorList>
            <person name="Zhang J."/>
            <person name="Kudrna D."/>
            <person name="Lee S."/>
            <person name="Talag J."/>
            <person name="Rajasekar S."/>
            <person name="Welchert J."/>
            <person name="Hsing Y.-I."/>
            <person name="Wing R.A."/>
        </authorList>
    </citation>
    <scope>NUCLEOTIDE SEQUENCE [LARGE SCALE GENOMIC DNA]</scope>
    <source>
        <strain evidence="18">SL10</strain>
    </source>
</reference>
<evidence type="ECO:0000256" key="16">
    <source>
        <dbReference type="ARBA" id="ARBA00055749"/>
    </source>
</evidence>
<evidence type="ECO:0000256" key="4">
    <source>
        <dbReference type="ARBA" id="ARBA00012702"/>
    </source>
</evidence>
<dbReference type="GO" id="GO:0004660">
    <property type="term" value="F:protein farnesyltransferase activity"/>
    <property type="evidence" value="ECO:0007669"/>
    <property type="project" value="UniProtKB-EC"/>
</dbReference>
<dbReference type="Proteomes" id="UP000006591">
    <property type="component" value="Chromosome 9"/>
</dbReference>
<evidence type="ECO:0000313" key="18">
    <source>
        <dbReference type="EnsemblPlants" id="ONIVA09G17300.5"/>
    </source>
</evidence>
<evidence type="ECO:0000256" key="8">
    <source>
        <dbReference type="ARBA" id="ARBA00022842"/>
    </source>
</evidence>
<dbReference type="AlphaFoldDB" id="A0A0E0IMB2"/>
<reference evidence="18" key="1">
    <citation type="submission" date="2015-04" db="UniProtKB">
        <authorList>
            <consortium name="EnsemblPlants"/>
        </authorList>
    </citation>
    <scope>IDENTIFICATION</scope>
    <source>
        <strain evidence="18">SL10</strain>
    </source>
</reference>
<dbReference type="PANTHER" id="PTHR11129">
    <property type="entry name" value="PROTEIN FARNESYLTRANSFERASE ALPHA SUBUNIT/RAB GERANYLGERANYL TRANSFERASE ALPHA SUBUNIT"/>
    <property type="match status" value="1"/>
</dbReference>
<comment type="function">
    <text evidence="16">Essential subunit of both the farnesyltransferase and the geranylgeranyltransferase complex. Contributes to the transfer of a farnesyl or geranylgeranyl moiety from farnesyl or geranylgeranyl diphosphate to a cysteine at the fourth position from the C-terminus of several proteins having the C-terminal sequence Cys-aliphatic-aliphatic-X.</text>
</comment>
<proteinExistence type="inferred from homology"/>
<evidence type="ECO:0000256" key="14">
    <source>
        <dbReference type="ARBA" id="ARBA00050225"/>
    </source>
</evidence>
<evidence type="ECO:0000256" key="3">
    <source>
        <dbReference type="ARBA" id="ARBA00012700"/>
    </source>
</evidence>
<dbReference type="OMA" id="WAIRTFN"/>
<dbReference type="Gene3D" id="1.25.40.120">
    <property type="entry name" value="Protein prenylyltransferase"/>
    <property type="match status" value="1"/>
</dbReference>
<dbReference type="HOGENOM" id="CLU_026582_1_1_1"/>
<dbReference type="EC" id="2.5.1.58" evidence="4"/>
<dbReference type="SUPFAM" id="SSF48439">
    <property type="entry name" value="Protein prenylyltransferase"/>
    <property type="match status" value="1"/>
</dbReference>
<keyword evidence="19" id="KW-1185">Reference proteome</keyword>
<evidence type="ECO:0000256" key="12">
    <source>
        <dbReference type="ARBA" id="ARBA00043086"/>
    </source>
</evidence>
<name>A0A0E0IMB2_ORYNI</name>
<keyword evidence="7" id="KW-0677">Repeat</keyword>
<evidence type="ECO:0000313" key="19">
    <source>
        <dbReference type="Proteomes" id="UP000006591"/>
    </source>
</evidence>
<accession>A0A0E0IMB2</accession>
<comment type="cofactor">
    <cofactor evidence="1">
        <name>Mg(2+)</name>
        <dbReference type="ChEBI" id="CHEBI:18420"/>
    </cofactor>
</comment>
<dbReference type="EnsemblPlants" id="ONIVA09G17300.5">
    <property type="protein sequence ID" value="ONIVA09G17300.5"/>
    <property type="gene ID" value="ONIVA09G17300"/>
</dbReference>
<dbReference type="PANTHER" id="PTHR11129:SF1">
    <property type="entry name" value="PROTEIN FARNESYLTRANSFERASE_GERANYLGERANYLTRANSFERASE TYPE-1 SUBUNIT ALPHA"/>
    <property type="match status" value="1"/>
</dbReference>
<keyword evidence="6" id="KW-0808">Transferase</keyword>
<dbReference type="PROSITE" id="PS51147">
    <property type="entry name" value="PFTA"/>
    <property type="match status" value="5"/>
</dbReference>
<evidence type="ECO:0000256" key="2">
    <source>
        <dbReference type="ARBA" id="ARBA00006734"/>
    </source>
</evidence>
<keyword evidence="8" id="KW-0460">Magnesium</keyword>
<comment type="similarity">
    <text evidence="2">Belongs to the protein prenyltransferase subunit alpha family.</text>
</comment>
<evidence type="ECO:0000256" key="7">
    <source>
        <dbReference type="ARBA" id="ARBA00022737"/>
    </source>
</evidence>
<evidence type="ECO:0000256" key="17">
    <source>
        <dbReference type="SAM" id="MobiDB-lite"/>
    </source>
</evidence>
<evidence type="ECO:0000256" key="11">
    <source>
        <dbReference type="ARBA" id="ARBA00042436"/>
    </source>
</evidence>
<dbReference type="Pfam" id="PF01239">
    <property type="entry name" value="PPTA"/>
    <property type="match status" value="4"/>
</dbReference>
<keyword evidence="5" id="KW-0637">Prenyltransferase</keyword>
<dbReference type="FunFam" id="1.25.40.120:FF:000004">
    <property type="entry name" value="Protein farnesyltransferase/geranylgeranyltransferase type-1 subunit alpha"/>
    <property type="match status" value="1"/>
</dbReference>
<dbReference type="GO" id="GO:0005953">
    <property type="term" value="C:CAAX-protein geranylgeranyltransferase complex"/>
    <property type="evidence" value="ECO:0007669"/>
    <property type="project" value="TreeGrafter"/>
</dbReference>
<feature type="region of interest" description="Disordered" evidence="17">
    <location>
        <begin position="1"/>
        <end position="21"/>
    </location>
</feature>
<evidence type="ECO:0000256" key="13">
    <source>
        <dbReference type="ARBA" id="ARBA00043219"/>
    </source>
</evidence>
<dbReference type="Gramene" id="ONIVA09G17300.4">
    <property type="protein sequence ID" value="ONIVA09G17300.4"/>
    <property type="gene ID" value="ONIVA09G17300"/>
</dbReference>
<dbReference type="EC" id="2.5.1.59" evidence="3"/>
<comment type="catalytic activity">
    <reaction evidence="14">
        <text>L-cysteinyl-[protein] + (2E,6E)-farnesyl diphosphate = S-(2E,6E)-farnesyl-L-cysteinyl-[protein] + diphosphate</text>
        <dbReference type="Rhea" id="RHEA:13345"/>
        <dbReference type="Rhea" id="RHEA-COMP:10131"/>
        <dbReference type="Rhea" id="RHEA-COMP:11535"/>
        <dbReference type="ChEBI" id="CHEBI:29950"/>
        <dbReference type="ChEBI" id="CHEBI:33019"/>
        <dbReference type="ChEBI" id="CHEBI:86019"/>
        <dbReference type="ChEBI" id="CHEBI:175763"/>
        <dbReference type="EC" id="2.5.1.58"/>
    </reaction>
</comment>
<dbReference type="EnsemblPlants" id="ONIVA09G17300.4">
    <property type="protein sequence ID" value="ONIVA09G17300.4"/>
    <property type="gene ID" value="ONIVA09G17300"/>
</dbReference>
<dbReference type="SMR" id="A0A0E0IMB2"/>
<feature type="compositionally biased region" description="Polar residues" evidence="17">
    <location>
        <begin position="1"/>
        <end position="10"/>
    </location>
</feature>
<dbReference type="InterPro" id="IPR002088">
    <property type="entry name" value="Prenyl_trans_a"/>
</dbReference>
<dbReference type="GO" id="GO:0005965">
    <property type="term" value="C:protein farnesyltransferase complex"/>
    <property type="evidence" value="ECO:0007669"/>
    <property type="project" value="TreeGrafter"/>
</dbReference>
<comment type="catalytic activity">
    <reaction evidence="15">
        <text>geranylgeranyl diphosphate + L-cysteinyl-[protein] = S-geranylgeranyl-L-cysteinyl-[protein] + diphosphate</text>
        <dbReference type="Rhea" id="RHEA:21240"/>
        <dbReference type="Rhea" id="RHEA-COMP:10131"/>
        <dbReference type="Rhea" id="RHEA-COMP:11537"/>
        <dbReference type="ChEBI" id="CHEBI:29950"/>
        <dbReference type="ChEBI" id="CHEBI:33019"/>
        <dbReference type="ChEBI" id="CHEBI:57533"/>
        <dbReference type="ChEBI" id="CHEBI:86021"/>
        <dbReference type="EC" id="2.5.1.59"/>
    </reaction>
</comment>
<dbReference type="GO" id="GO:0004662">
    <property type="term" value="F:CAAX-protein geranylgeranyltransferase activity"/>
    <property type="evidence" value="ECO:0007669"/>
    <property type="project" value="UniProtKB-EC"/>
</dbReference>
<dbReference type="Gramene" id="ONIVA09G17300.5">
    <property type="protein sequence ID" value="ONIVA09G17300.5"/>
    <property type="gene ID" value="ONIVA09G17300"/>
</dbReference>
<organism evidence="18">
    <name type="scientific">Oryza nivara</name>
    <name type="common">Indian wild rice</name>
    <name type="synonym">Oryza sativa f. spontanea</name>
    <dbReference type="NCBI Taxonomy" id="4536"/>
    <lineage>
        <taxon>Eukaryota</taxon>
        <taxon>Viridiplantae</taxon>
        <taxon>Streptophyta</taxon>
        <taxon>Embryophyta</taxon>
        <taxon>Tracheophyta</taxon>
        <taxon>Spermatophyta</taxon>
        <taxon>Magnoliopsida</taxon>
        <taxon>Liliopsida</taxon>
        <taxon>Poales</taxon>
        <taxon>Poaceae</taxon>
        <taxon>BOP clade</taxon>
        <taxon>Oryzoideae</taxon>
        <taxon>Oryzeae</taxon>
        <taxon>Oryzinae</taxon>
        <taxon>Oryza</taxon>
    </lineage>
</organism>
<evidence type="ECO:0000256" key="6">
    <source>
        <dbReference type="ARBA" id="ARBA00022679"/>
    </source>
</evidence>
<sequence length="339" mass="38759">MAPSSTSSEGASDEWLPPSRRPELADVVPVTQDDGPHPVVAIAYRDEFREVMDYFRALYFAGERSVRALHLTAEVIDLNPGNYTVWHFRRLVLEALDADLREEMDFVDRIAECNPKNYQIWHHKRWLAEKLGPDIANKEHEFTRKILSMDAKNYHAWSHRQWVLQALGGWETELQYCNQLLEEDVFNNSAWNQRYLVITSSPLLGGLAAMRDSEVDYTVGAILANPQNESPWRYLKGLYKGENNLLMADERISDVCLKVLKHDSTCVFALSLLLDLLQIGLQPSDELKGTIEAIKNSDPEADEAVDADLATAICSILQRCDPLRINYWSWYRTTISSQT</sequence>
<evidence type="ECO:0000256" key="9">
    <source>
        <dbReference type="ARBA" id="ARBA00040965"/>
    </source>
</evidence>
<evidence type="ECO:0000256" key="5">
    <source>
        <dbReference type="ARBA" id="ARBA00022602"/>
    </source>
</evidence>